<dbReference type="AlphaFoldDB" id="A0A8J6HPH3"/>
<feature type="compositionally biased region" description="Low complexity" evidence="1">
    <location>
        <begin position="166"/>
        <end position="179"/>
    </location>
</feature>
<name>A0A8J6HPH3_TENMO</name>
<keyword evidence="3" id="KW-1185">Reference proteome</keyword>
<organism evidence="2 3">
    <name type="scientific">Tenebrio molitor</name>
    <name type="common">Yellow mealworm beetle</name>
    <dbReference type="NCBI Taxonomy" id="7067"/>
    <lineage>
        <taxon>Eukaryota</taxon>
        <taxon>Metazoa</taxon>
        <taxon>Ecdysozoa</taxon>
        <taxon>Arthropoda</taxon>
        <taxon>Hexapoda</taxon>
        <taxon>Insecta</taxon>
        <taxon>Pterygota</taxon>
        <taxon>Neoptera</taxon>
        <taxon>Endopterygota</taxon>
        <taxon>Coleoptera</taxon>
        <taxon>Polyphaga</taxon>
        <taxon>Cucujiformia</taxon>
        <taxon>Tenebrionidae</taxon>
        <taxon>Tenebrio</taxon>
    </lineage>
</organism>
<sequence>MYKKRGCWYLVAPEPFGDGVRDLEECSGRVSEEGAARTYCLSRRTWTLLALSVPVGEGRVKGSGMAGVPSQREGTGQEKKEQAGRPGFPRNGRERARKKRGKAGKPGFPRNGRERARNKGRKQESRAPARRKNGIFLPPGAFLSNFVTHPSFFGKGGSRSVAPSKGFSSRRGGVGRRASFSGGLSPGGFLAAAVRSETVNSILISSLETQNWILPERWY</sequence>
<dbReference type="Proteomes" id="UP000719412">
    <property type="component" value="Unassembled WGS sequence"/>
</dbReference>
<gene>
    <name evidence="2" type="ORF">GEV33_004784</name>
</gene>
<evidence type="ECO:0000313" key="3">
    <source>
        <dbReference type="Proteomes" id="UP000719412"/>
    </source>
</evidence>
<comment type="caution">
    <text evidence="2">The sequence shown here is derived from an EMBL/GenBank/DDBJ whole genome shotgun (WGS) entry which is preliminary data.</text>
</comment>
<evidence type="ECO:0000256" key="1">
    <source>
        <dbReference type="SAM" id="MobiDB-lite"/>
    </source>
</evidence>
<accession>A0A8J6HPH3</accession>
<reference evidence="2" key="1">
    <citation type="journal article" date="2020" name="J Insects Food Feed">
        <title>The yellow mealworm (Tenebrio molitor) genome: a resource for the emerging insects as food and feed industry.</title>
        <authorList>
            <person name="Eriksson T."/>
            <person name="Andere A."/>
            <person name="Kelstrup H."/>
            <person name="Emery V."/>
            <person name="Picard C."/>
        </authorList>
    </citation>
    <scope>NUCLEOTIDE SEQUENCE</scope>
    <source>
        <strain evidence="2">Stoneville</strain>
        <tissue evidence="2">Whole head</tissue>
    </source>
</reference>
<feature type="region of interest" description="Disordered" evidence="1">
    <location>
        <begin position="59"/>
        <end position="136"/>
    </location>
</feature>
<protein>
    <submittedName>
        <fullName evidence="2">Uncharacterized protein</fullName>
    </submittedName>
</protein>
<feature type="region of interest" description="Disordered" evidence="1">
    <location>
        <begin position="156"/>
        <end position="179"/>
    </location>
</feature>
<reference evidence="2" key="2">
    <citation type="submission" date="2021-08" db="EMBL/GenBank/DDBJ databases">
        <authorList>
            <person name="Eriksson T."/>
        </authorList>
    </citation>
    <scope>NUCLEOTIDE SEQUENCE</scope>
    <source>
        <strain evidence="2">Stoneville</strain>
        <tissue evidence="2">Whole head</tissue>
    </source>
</reference>
<evidence type="ECO:0000313" key="2">
    <source>
        <dbReference type="EMBL" id="KAH0818007.1"/>
    </source>
</evidence>
<feature type="compositionally biased region" description="Basic and acidic residues" evidence="1">
    <location>
        <begin position="111"/>
        <end position="127"/>
    </location>
</feature>
<proteinExistence type="predicted"/>
<dbReference type="EMBL" id="JABDTM020018452">
    <property type="protein sequence ID" value="KAH0818007.1"/>
    <property type="molecule type" value="Genomic_DNA"/>
</dbReference>